<evidence type="ECO:0000313" key="1">
    <source>
        <dbReference type="EMBL" id="OLF07077.1"/>
    </source>
</evidence>
<dbReference type="EMBL" id="MSIE01000109">
    <property type="protein sequence ID" value="OLF07077.1"/>
    <property type="molecule type" value="Genomic_DNA"/>
</dbReference>
<dbReference type="Proteomes" id="UP000185596">
    <property type="component" value="Unassembled WGS sequence"/>
</dbReference>
<sequence length="205" mass="22143">MAADQIFVLRDVYDLAHASDGRSRYGAYLAHNTGRFRDIDDIPSSDPAAFAAAAFAIASRPIMSPPYVSTHPRVVFAAPSWDQDRPPGLSIDLATPMSASIADQLPTGTAGWEHDPRTGQYHPPDGDSRLAAYTRLTVRLPLPVELLPPPSYTATGIAEVETAKRAVRTISAHANSVLAHLIVALNRYDGDDNDSRCWPGCSGHR</sequence>
<dbReference type="OrthoDB" id="3686201at2"/>
<keyword evidence="2" id="KW-1185">Reference proteome</keyword>
<accession>A0A1Q8BYB3</accession>
<dbReference type="AlphaFoldDB" id="A0A1Q8BYB3"/>
<evidence type="ECO:0000313" key="2">
    <source>
        <dbReference type="Proteomes" id="UP000185596"/>
    </source>
</evidence>
<organism evidence="1 2">
    <name type="scientific">Actinophytocola xanthii</name>
    <dbReference type="NCBI Taxonomy" id="1912961"/>
    <lineage>
        <taxon>Bacteria</taxon>
        <taxon>Bacillati</taxon>
        <taxon>Actinomycetota</taxon>
        <taxon>Actinomycetes</taxon>
        <taxon>Pseudonocardiales</taxon>
        <taxon>Pseudonocardiaceae</taxon>
    </lineage>
</organism>
<gene>
    <name evidence="1" type="ORF">BU204_35795</name>
</gene>
<reference evidence="1 2" key="1">
    <citation type="submission" date="2016-12" db="EMBL/GenBank/DDBJ databases">
        <title>The draft genome sequence of Actinophytocola sp. 11-183.</title>
        <authorList>
            <person name="Wang W."/>
            <person name="Yuan L."/>
        </authorList>
    </citation>
    <scope>NUCLEOTIDE SEQUENCE [LARGE SCALE GENOMIC DNA]</scope>
    <source>
        <strain evidence="1 2">11-183</strain>
    </source>
</reference>
<dbReference type="RefSeq" id="WP_075130240.1">
    <property type="nucleotide sequence ID" value="NZ_MSIE01000109.1"/>
</dbReference>
<proteinExistence type="predicted"/>
<protein>
    <submittedName>
        <fullName evidence="1">Uncharacterized protein</fullName>
    </submittedName>
</protein>
<name>A0A1Q8BYB3_9PSEU</name>
<comment type="caution">
    <text evidence="1">The sequence shown here is derived from an EMBL/GenBank/DDBJ whole genome shotgun (WGS) entry which is preliminary data.</text>
</comment>